<feature type="binding site" evidence="9">
    <location>
        <begin position="95"/>
        <end position="105"/>
    </location>
    <ligand>
        <name>ATP</name>
        <dbReference type="ChEBI" id="CHEBI:30616"/>
    </ligand>
</feature>
<dbReference type="Gene3D" id="3.30.70.890">
    <property type="entry name" value="GHMP kinase, C-terminal domain"/>
    <property type="match status" value="1"/>
</dbReference>
<protein>
    <recommendedName>
        <fullName evidence="3 9">4-diphosphocytidyl-2-C-methyl-D-erythritol kinase</fullName>
        <shortName evidence="9">CMK</shortName>
        <ecNumber evidence="2 9">2.7.1.148</ecNumber>
    </recommendedName>
    <alternativeName>
        <fullName evidence="8 9">4-(cytidine-5'-diphospho)-2-C-methyl-D-erythritol kinase</fullName>
    </alternativeName>
</protein>
<comment type="caution">
    <text evidence="12">The sequence shown here is derived from an EMBL/GenBank/DDBJ whole genome shotgun (WGS) entry which is preliminary data.</text>
</comment>
<evidence type="ECO:0000313" key="12">
    <source>
        <dbReference type="EMBL" id="HGW91221.1"/>
    </source>
</evidence>
<evidence type="ECO:0000256" key="2">
    <source>
        <dbReference type="ARBA" id="ARBA00012052"/>
    </source>
</evidence>
<dbReference type="GO" id="GO:0019288">
    <property type="term" value="P:isopentenyl diphosphate biosynthetic process, methylerythritol 4-phosphate pathway"/>
    <property type="evidence" value="ECO:0007669"/>
    <property type="project" value="UniProtKB-UniRule"/>
</dbReference>
<name>A0A7C4Y480_UNCW3</name>
<reference evidence="12" key="1">
    <citation type="journal article" date="2020" name="mSystems">
        <title>Genome- and Community-Level Interaction Insights into Carbon Utilization and Element Cycling Functions of Hydrothermarchaeota in Hydrothermal Sediment.</title>
        <authorList>
            <person name="Zhou Z."/>
            <person name="Liu Y."/>
            <person name="Xu W."/>
            <person name="Pan J."/>
            <person name="Luo Z.H."/>
            <person name="Li M."/>
        </authorList>
    </citation>
    <scope>NUCLEOTIDE SEQUENCE [LARGE SCALE GENOMIC DNA]</scope>
    <source>
        <strain evidence="12">SpSt-780</strain>
    </source>
</reference>
<dbReference type="PANTHER" id="PTHR43527">
    <property type="entry name" value="4-DIPHOSPHOCYTIDYL-2-C-METHYL-D-ERYTHRITOL KINASE, CHLOROPLASTIC"/>
    <property type="match status" value="1"/>
</dbReference>
<dbReference type="InterPro" id="IPR013750">
    <property type="entry name" value="GHMP_kinase_C_dom"/>
</dbReference>
<keyword evidence="9" id="KW-0414">Isoprene biosynthesis</keyword>
<dbReference type="GO" id="GO:0016114">
    <property type="term" value="P:terpenoid biosynthetic process"/>
    <property type="evidence" value="ECO:0007669"/>
    <property type="project" value="UniProtKB-UniRule"/>
</dbReference>
<dbReference type="Gene3D" id="3.30.230.10">
    <property type="match status" value="1"/>
</dbReference>
<dbReference type="SUPFAM" id="SSF55060">
    <property type="entry name" value="GHMP Kinase, C-terminal domain"/>
    <property type="match status" value="1"/>
</dbReference>
<evidence type="ECO:0000259" key="11">
    <source>
        <dbReference type="Pfam" id="PF08544"/>
    </source>
</evidence>
<dbReference type="InterPro" id="IPR014721">
    <property type="entry name" value="Ribsml_uS5_D2-typ_fold_subgr"/>
</dbReference>
<feature type="active site" evidence="9">
    <location>
        <position position="137"/>
    </location>
</feature>
<comment type="pathway">
    <text evidence="9">Isoprenoid biosynthesis; isopentenyl diphosphate biosynthesis via DXP pathway; isopentenyl diphosphate from 1-deoxy-D-xylulose 5-phosphate: step 3/6.</text>
</comment>
<comment type="similarity">
    <text evidence="1 9">Belongs to the GHMP kinase family. IspE subfamily.</text>
</comment>
<evidence type="ECO:0000256" key="8">
    <source>
        <dbReference type="ARBA" id="ARBA00032554"/>
    </source>
</evidence>
<comment type="catalytic activity">
    <reaction evidence="9">
        <text>4-CDP-2-C-methyl-D-erythritol + ATP = 4-CDP-2-C-methyl-D-erythritol 2-phosphate + ADP + H(+)</text>
        <dbReference type="Rhea" id="RHEA:18437"/>
        <dbReference type="ChEBI" id="CHEBI:15378"/>
        <dbReference type="ChEBI" id="CHEBI:30616"/>
        <dbReference type="ChEBI" id="CHEBI:57823"/>
        <dbReference type="ChEBI" id="CHEBI:57919"/>
        <dbReference type="ChEBI" id="CHEBI:456216"/>
        <dbReference type="EC" id="2.7.1.148"/>
    </reaction>
</comment>
<dbReference type="NCBIfam" id="TIGR00154">
    <property type="entry name" value="ispE"/>
    <property type="match status" value="1"/>
</dbReference>
<dbReference type="PIRSF" id="PIRSF010376">
    <property type="entry name" value="IspE"/>
    <property type="match status" value="1"/>
</dbReference>
<keyword evidence="5 9" id="KW-0547">Nucleotide-binding</keyword>
<evidence type="ECO:0000256" key="1">
    <source>
        <dbReference type="ARBA" id="ARBA00009684"/>
    </source>
</evidence>
<evidence type="ECO:0000256" key="6">
    <source>
        <dbReference type="ARBA" id="ARBA00022777"/>
    </source>
</evidence>
<organism evidence="12">
    <name type="scientific">candidate division WOR-3 bacterium</name>
    <dbReference type="NCBI Taxonomy" id="2052148"/>
    <lineage>
        <taxon>Bacteria</taxon>
        <taxon>Bacteria division WOR-3</taxon>
    </lineage>
</organism>
<dbReference type="InterPro" id="IPR004424">
    <property type="entry name" value="IspE"/>
</dbReference>
<feature type="active site" evidence="9">
    <location>
        <position position="11"/>
    </location>
</feature>
<dbReference type="GO" id="GO:0050515">
    <property type="term" value="F:4-(cytidine 5'-diphospho)-2-C-methyl-D-erythritol kinase activity"/>
    <property type="evidence" value="ECO:0007669"/>
    <property type="project" value="UniProtKB-UniRule"/>
</dbReference>
<dbReference type="AlphaFoldDB" id="A0A7C4Y480"/>
<keyword evidence="6 9" id="KW-0418">Kinase</keyword>
<keyword evidence="4 9" id="KW-0808">Transferase</keyword>
<feature type="domain" description="GHMP kinase N-terminal" evidence="10">
    <location>
        <begin position="67"/>
        <end position="145"/>
    </location>
</feature>
<dbReference type="InterPro" id="IPR020568">
    <property type="entry name" value="Ribosomal_Su5_D2-typ_SF"/>
</dbReference>
<dbReference type="UniPathway" id="UPA00056">
    <property type="reaction ID" value="UER00094"/>
</dbReference>
<dbReference type="PANTHER" id="PTHR43527:SF2">
    <property type="entry name" value="4-DIPHOSPHOCYTIDYL-2-C-METHYL-D-ERYTHRITOL KINASE, CHLOROPLASTIC"/>
    <property type="match status" value="1"/>
</dbReference>
<evidence type="ECO:0000259" key="10">
    <source>
        <dbReference type="Pfam" id="PF00288"/>
    </source>
</evidence>
<dbReference type="Pfam" id="PF00288">
    <property type="entry name" value="GHMP_kinases_N"/>
    <property type="match status" value="1"/>
</dbReference>
<evidence type="ECO:0000256" key="3">
    <source>
        <dbReference type="ARBA" id="ARBA00017473"/>
    </source>
</evidence>
<dbReference type="Pfam" id="PF08544">
    <property type="entry name" value="GHMP_kinases_C"/>
    <property type="match status" value="1"/>
</dbReference>
<gene>
    <name evidence="9 12" type="primary">ispE</name>
    <name evidence="12" type="ORF">ENV67_01600</name>
</gene>
<dbReference type="InterPro" id="IPR036554">
    <property type="entry name" value="GHMP_kinase_C_sf"/>
</dbReference>
<dbReference type="GO" id="GO:0005524">
    <property type="term" value="F:ATP binding"/>
    <property type="evidence" value="ECO:0007669"/>
    <property type="project" value="UniProtKB-UniRule"/>
</dbReference>
<dbReference type="HAMAP" id="MF_00061">
    <property type="entry name" value="IspE"/>
    <property type="match status" value="1"/>
</dbReference>
<keyword evidence="7 9" id="KW-0067">ATP-binding</keyword>
<evidence type="ECO:0000256" key="7">
    <source>
        <dbReference type="ARBA" id="ARBA00022840"/>
    </source>
</evidence>
<accession>A0A7C4Y480</accession>
<evidence type="ECO:0000256" key="5">
    <source>
        <dbReference type="ARBA" id="ARBA00022741"/>
    </source>
</evidence>
<dbReference type="EC" id="2.7.1.148" evidence="2 9"/>
<evidence type="ECO:0000256" key="4">
    <source>
        <dbReference type="ARBA" id="ARBA00022679"/>
    </source>
</evidence>
<proteinExistence type="inferred from homology"/>
<feature type="domain" description="GHMP kinase C-terminal" evidence="11">
    <location>
        <begin position="206"/>
        <end position="275"/>
    </location>
</feature>
<dbReference type="SUPFAM" id="SSF54211">
    <property type="entry name" value="Ribosomal protein S5 domain 2-like"/>
    <property type="match status" value="1"/>
</dbReference>
<sequence>MNSLEIKSYAKINLFLDIVGKREDGYHNILTIFQMISFHDNIKISIKNGKGIKVITSNKNIPDDDRNLAYKAALYFLIETKIYKGIEIRIKKNIPTGGGLGGGSSNASATLLGLNKLFKKPLDIKRLKEISEKIGSDCPFFLVGGTVLAEEKGNKFKEFLPTPKLYILVFYPGFEVKTEYAYKNFLNHLTKKNIDVSLIINAIKGKRDIEIGKYLYNAFEDGYFKEHKDIYQLFNILKNGKCLGGGVAGSGSCIYTIYRKKGDLLEDFNYLKNYGDVWIARTVSSSEYLKTFNLLEDELCRLLK</sequence>
<dbReference type="EMBL" id="DTHG01000019">
    <property type="protein sequence ID" value="HGW91221.1"/>
    <property type="molecule type" value="Genomic_DNA"/>
</dbReference>
<dbReference type="InterPro" id="IPR006204">
    <property type="entry name" value="GHMP_kinase_N_dom"/>
</dbReference>
<comment type="function">
    <text evidence="9">Catalyzes the phosphorylation of the position 2 hydroxy group of 4-diphosphocytidyl-2C-methyl-D-erythritol.</text>
</comment>
<evidence type="ECO:0000256" key="9">
    <source>
        <dbReference type="HAMAP-Rule" id="MF_00061"/>
    </source>
</evidence>